<organism evidence="3 8">
    <name type="scientific">Nitrosomonas ureae</name>
    <dbReference type="NCBI Taxonomy" id="44577"/>
    <lineage>
        <taxon>Bacteria</taxon>
        <taxon>Pseudomonadati</taxon>
        <taxon>Pseudomonadota</taxon>
        <taxon>Betaproteobacteria</taxon>
        <taxon>Nitrosomonadales</taxon>
        <taxon>Nitrosomonadaceae</taxon>
        <taxon>Nitrosomonas</taxon>
    </lineage>
</organism>
<dbReference type="PANTHER" id="PTHR10093">
    <property type="entry name" value="IRON-SULFUR CLUSTER ASSEMBLY ENZYME NIFU HOMOLOG"/>
    <property type="match status" value="1"/>
</dbReference>
<dbReference type="STRING" id="44577.ATY38_00530"/>
<evidence type="ECO:0000313" key="8">
    <source>
        <dbReference type="Proteomes" id="UP000244110"/>
    </source>
</evidence>
<dbReference type="InterPro" id="IPR002871">
    <property type="entry name" value="NIF_FeS_clus_asmbl_NifU_N"/>
</dbReference>
<accession>A0A0S3AFI9</accession>
<evidence type="ECO:0000313" key="3">
    <source>
        <dbReference type="EMBL" id="PTQ86662.1"/>
    </source>
</evidence>
<sequence>MHTNSLYQEVILDHNRKPRNYGKLDQASHHAVGHNPLCGDRLDITLQLENEQICDIAFQGESCAICKASASMMTTAVKGKSRLDAEILIHEFRELATGKLDTGHPHHLGRLTVFSGIRDLPTRVKCAILPWHTLHAALNSISSTSTEANNDSAQMVSNHSVS</sequence>
<dbReference type="EMBL" id="FOFX01000037">
    <property type="protein sequence ID" value="SEQ31606.1"/>
    <property type="molecule type" value="Genomic_DNA"/>
</dbReference>
<evidence type="ECO:0000256" key="1">
    <source>
        <dbReference type="ARBA" id="ARBA00006420"/>
    </source>
</evidence>
<evidence type="ECO:0000259" key="2">
    <source>
        <dbReference type="Pfam" id="PF01592"/>
    </source>
</evidence>
<gene>
    <name evidence="3" type="ORF">C8R28_100991</name>
    <name evidence="4" type="ORF">SAMN05216406_10290</name>
    <name evidence="5" type="ORF">SAMN05421510_103720</name>
</gene>
<proteinExistence type="inferred from homology"/>
<dbReference type="NCBIfam" id="TIGR01994">
    <property type="entry name" value="SUF_scaf_2"/>
    <property type="match status" value="1"/>
</dbReference>
<reference evidence="4 6" key="2">
    <citation type="submission" date="2016-10" db="EMBL/GenBank/DDBJ databases">
        <authorList>
            <person name="de Groot N.N."/>
        </authorList>
    </citation>
    <scope>NUCLEOTIDE SEQUENCE [LARGE SCALE GENOMIC DNA]</scope>
    <source>
        <strain evidence="4">Nm10</strain>
        <strain evidence="5 6">Nm9</strain>
    </source>
</reference>
<dbReference type="CDD" id="cd06664">
    <property type="entry name" value="IscU_like"/>
    <property type="match status" value="1"/>
</dbReference>
<dbReference type="EMBL" id="FNLN01000002">
    <property type="protein sequence ID" value="SDT84741.1"/>
    <property type="molecule type" value="Genomic_DNA"/>
</dbReference>
<reference evidence="7" key="1">
    <citation type="submission" date="2016-10" db="EMBL/GenBank/DDBJ databases">
        <authorList>
            <person name="Varghese N."/>
            <person name="Submissions S."/>
        </authorList>
    </citation>
    <scope>NUCLEOTIDE SEQUENCE [LARGE SCALE GENOMIC DNA]</scope>
    <source>
        <strain evidence="7">Nm10</strain>
    </source>
</reference>
<dbReference type="GO" id="GO:0051536">
    <property type="term" value="F:iron-sulfur cluster binding"/>
    <property type="evidence" value="ECO:0007669"/>
    <property type="project" value="InterPro"/>
</dbReference>
<dbReference type="KEGG" id="nur:ATY38_00530"/>
<dbReference type="EMBL" id="QAOL01000009">
    <property type="protein sequence ID" value="PTQ86662.1"/>
    <property type="molecule type" value="Genomic_DNA"/>
</dbReference>
<dbReference type="AlphaFoldDB" id="A0A0S3AFI9"/>
<dbReference type="OrthoDB" id="9804157at2"/>
<dbReference type="Gene3D" id="3.90.1010.10">
    <property type="match status" value="1"/>
</dbReference>
<feature type="domain" description="NIF system FeS cluster assembly NifU N-terminal" evidence="2">
    <location>
        <begin position="7"/>
        <end position="126"/>
    </location>
</feature>
<evidence type="ECO:0000313" key="5">
    <source>
        <dbReference type="EMBL" id="SEQ31606.1"/>
    </source>
</evidence>
<evidence type="ECO:0000313" key="7">
    <source>
        <dbReference type="Proteomes" id="UP000182882"/>
    </source>
</evidence>
<dbReference type="FunFam" id="3.90.1010.10:FF:000002">
    <property type="entry name" value="Iron-sulfur cluster assembly scaffold protein NifU"/>
    <property type="match status" value="1"/>
</dbReference>
<evidence type="ECO:0000313" key="4">
    <source>
        <dbReference type="EMBL" id="SDT84741.1"/>
    </source>
</evidence>
<keyword evidence="7" id="KW-1185">Reference proteome</keyword>
<dbReference type="GO" id="GO:0016226">
    <property type="term" value="P:iron-sulfur cluster assembly"/>
    <property type="evidence" value="ECO:0007669"/>
    <property type="project" value="InterPro"/>
</dbReference>
<dbReference type="Pfam" id="PF01592">
    <property type="entry name" value="NifU_N"/>
    <property type="match status" value="1"/>
</dbReference>
<dbReference type="RefSeq" id="WP_062557569.1">
    <property type="nucleotide sequence ID" value="NZ_CP013341.1"/>
</dbReference>
<dbReference type="SUPFAM" id="SSF82649">
    <property type="entry name" value="SufE/NifU"/>
    <property type="match status" value="1"/>
</dbReference>
<reference evidence="3 8" key="3">
    <citation type="submission" date="2018-04" db="EMBL/GenBank/DDBJ databases">
        <title>Active sludge and wastewater microbial communities from Klosterneuburg, Austria.</title>
        <authorList>
            <person name="Wagner M."/>
        </authorList>
    </citation>
    <scope>NUCLEOTIDE SEQUENCE [LARGE SCALE GENOMIC DNA]</scope>
    <source>
        <strain evidence="3 8">Nm4</strain>
    </source>
</reference>
<dbReference type="GO" id="GO:0005506">
    <property type="term" value="F:iron ion binding"/>
    <property type="evidence" value="ECO:0007669"/>
    <property type="project" value="InterPro"/>
</dbReference>
<dbReference type="Proteomes" id="UP000181998">
    <property type="component" value="Unassembled WGS sequence"/>
</dbReference>
<evidence type="ECO:0000313" key="6">
    <source>
        <dbReference type="Proteomes" id="UP000181998"/>
    </source>
</evidence>
<name>A0A0S3AFI9_9PROT</name>
<dbReference type="Proteomes" id="UP000244110">
    <property type="component" value="Unassembled WGS sequence"/>
</dbReference>
<protein>
    <submittedName>
        <fullName evidence="3">Nitrogen fixation NifU-like protein</fullName>
    </submittedName>
    <submittedName>
        <fullName evidence="4">Nitrogen fixation protein NifU</fullName>
    </submittedName>
</protein>
<comment type="similarity">
    <text evidence="1">Belongs to the NifU family.</text>
</comment>
<dbReference type="Proteomes" id="UP000182882">
    <property type="component" value="Unassembled WGS sequence"/>
</dbReference>